<dbReference type="PANTHER" id="PTHR11070:SF45">
    <property type="entry name" value="DNA 3'-5' HELICASE"/>
    <property type="match status" value="1"/>
</dbReference>
<dbReference type="GO" id="GO:0043138">
    <property type="term" value="F:3'-5' DNA helicase activity"/>
    <property type="evidence" value="ECO:0007669"/>
    <property type="project" value="TreeGrafter"/>
</dbReference>
<name>A0A023E177_9PROT</name>
<dbReference type="InterPro" id="IPR011528">
    <property type="entry name" value="NERD"/>
</dbReference>
<dbReference type="EMBL" id="BAUP01000151">
    <property type="protein sequence ID" value="GAJ46857.1"/>
    <property type="molecule type" value="Genomic_DNA"/>
</dbReference>
<evidence type="ECO:0000256" key="4">
    <source>
        <dbReference type="ARBA" id="ARBA00022840"/>
    </source>
</evidence>
<dbReference type="STRING" id="1427503.HE1_01199"/>
<dbReference type="InterPro" id="IPR027417">
    <property type="entry name" value="P-loop_NTPase"/>
</dbReference>
<accession>A0A023E177</accession>
<dbReference type="Pfam" id="PF08378">
    <property type="entry name" value="NERD"/>
    <property type="match status" value="1"/>
</dbReference>
<dbReference type="AlphaFoldDB" id="A0A023E177"/>
<comment type="caution">
    <text evidence="7">The sequence shown here is derived from an EMBL/GenBank/DDBJ whole genome shotgun (WGS) entry which is preliminary data.</text>
</comment>
<evidence type="ECO:0000256" key="1">
    <source>
        <dbReference type="ARBA" id="ARBA00022741"/>
    </source>
</evidence>
<evidence type="ECO:0000259" key="5">
    <source>
        <dbReference type="Pfam" id="PF08378"/>
    </source>
</evidence>
<evidence type="ECO:0000259" key="6">
    <source>
        <dbReference type="Pfam" id="PF13361"/>
    </source>
</evidence>
<keyword evidence="1" id="KW-0547">Nucleotide-binding</keyword>
<organism evidence="7 8">
    <name type="scientific">Holospora elegans E1</name>
    <dbReference type="NCBI Taxonomy" id="1427503"/>
    <lineage>
        <taxon>Bacteria</taxon>
        <taxon>Pseudomonadati</taxon>
        <taxon>Pseudomonadota</taxon>
        <taxon>Alphaproteobacteria</taxon>
        <taxon>Holosporales</taxon>
        <taxon>Holosporaceae</taxon>
        <taxon>Holospora</taxon>
    </lineage>
</organism>
<dbReference type="InterPro" id="IPR014017">
    <property type="entry name" value="DNA_helicase_UvrD-like_C"/>
</dbReference>
<dbReference type="GO" id="GO:0005524">
    <property type="term" value="F:ATP binding"/>
    <property type="evidence" value="ECO:0007669"/>
    <property type="project" value="InterPro"/>
</dbReference>
<dbReference type="Gene3D" id="3.40.50.300">
    <property type="entry name" value="P-loop containing nucleotide triphosphate hydrolases"/>
    <property type="match status" value="2"/>
</dbReference>
<keyword evidence="8" id="KW-1185">Reference proteome</keyword>
<gene>
    <name evidence="7" type="ORF">HE1_01199</name>
</gene>
<evidence type="ECO:0000256" key="3">
    <source>
        <dbReference type="ARBA" id="ARBA00022806"/>
    </source>
</evidence>
<dbReference type="PANTHER" id="PTHR11070">
    <property type="entry name" value="UVRD / RECB / PCRA DNA HELICASE FAMILY MEMBER"/>
    <property type="match status" value="1"/>
</dbReference>
<dbReference type="GO" id="GO:0000725">
    <property type="term" value="P:recombinational repair"/>
    <property type="evidence" value="ECO:0007669"/>
    <property type="project" value="TreeGrafter"/>
</dbReference>
<evidence type="ECO:0000313" key="8">
    <source>
        <dbReference type="Proteomes" id="UP000024842"/>
    </source>
</evidence>
<protein>
    <submittedName>
        <fullName evidence="7">DNA-dependent helicase II</fullName>
    </submittedName>
</protein>
<feature type="domain" description="NERD" evidence="5">
    <location>
        <begin position="17"/>
        <end position="110"/>
    </location>
</feature>
<keyword evidence="3 7" id="KW-0347">Helicase</keyword>
<dbReference type="GO" id="GO:0005829">
    <property type="term" value="C:cytosol"/>
    <property type="evidence" value="ECO:0007669"/>
    <property type="project" value="TreeGrafter"/>
</dbReference>
<dbReference type="SUPFAM" id="SSF52540">
    <property type="entry name" value="P-loop containing nucleoside triphosphate hydrolases"/>
    <property type="match status" value="1"/>
</dbReference>
<proteinExistence type="predicted"/>
<dbReference type="GO" id="GO:0003677">
    <property type="term" value="F:DNA binding"/>
    <property type="evidence" value="ECO:0007669"/>
    <property type="project" value="InterPro"/>
</dbReference>
<reference evidence="7 8" key="1">
    <citation type="journal article" date="2014" name="FEMS Microbiol. Lett.">
        <title>Draft genome sequences of three Holospora species (Holospora obtusa, Holospora undulata, and Holospora elegans), endonuclear symbiotic bacteria of the ciliate Paramecium caudatum.</title>
        <authorList>
            <person name="Dohra H."/>
            <person name="Tanaka K."/>
            <person name="Suzuki T."/>
            <person name="Fujishima M."/>
            <person name="Suzuki H."/>
        </authorList>
    </citation>
    <scope>NUCLEOTIDE SEQUENCE [LARGE SCALE GENOMIC DNA]</scope>
    <source>
        <strain evidence="7 8">E1</strain>
    </source>
</reference>
<feature type="domain" description="UvrD-like helicase C-terminal" evidence="6">
    <location>
        <begin position="421"/>
        <end position="526"/>
    </location>
</feature>
<dbReference type="InterPro" id="IPR000212">
    <property type="entry name" value="DNA_helicase_UvrD/REP"/>
</dbReference>
<dbReference type="RefSeq" id="WP_035545782.1">
    <property type="nucleotide sequence ID" value="NZ_BAUP01000151.1"/>
</dbReference>
<evidence type="ECO:0000313" key="7">
    <source>
        <dbReference type="EMBL" id="GAJ46857.1"/>
    </source>
</evidence>
<dbReference type="OrthoDB" id="7066673at2"/>
<sequence length="616" mass="70371">MATIIPTIGSCGNKITAGEKRLARIFESNLSSDCTCWYDIPTGEKQTHPDFIILDPQRGLLFIEVKDWYISKIKSANKTHVIYETSDGDISLTHPIEQVRQYSYGAINYLKRDPQLLQDNEKYKGQFCAPYGHGVYLSNITRKQLDKYFSNSDIFPSDIVICKDEITEFMSSEEISLRLFSLVKHTFSKEISNKQVDRIRWHLYPEIRITHALDKPESSAKPISVLRTPNIIKIMDTQQELLARSLGEGHRIIHGVAGSGKTLILLYRCLHLAKDNNLKKPILVVCYNIMLAQKLKSLIKSHQLMVPVEITNFHAWCYKQAKIKNILPNSKQNFIENLEQAVITGFQNKTIAAEQYSAVLIDEGHDFKQDWLKILSGMVDSETNYLLFLYDDAQSIYQKKSSLDFTLSSVGIKAQGRTTILDINYRNTQQILHFATSIAFDYLNDHIEDNFKYHKPDAGGLQGQVPNMLVFDNHQQEIIHIIKWLKQQHHTGVSWNDMAILCPSTAHLSAILVKELRDSKIPHYFIASSEDKKRYSPQSEFLSIIPLPSSKGLEFHSVAVIDSSNIMGNSDDLSDEIKRLYVGFTRATNNLLVTLHQKNVLSRHLTSTYNQIYNNA</sequence>
<dbReference type="Proteomes" id="UP000024842">
    <property type="component" value="Unassembled WGS sequence"/>
</dbReference>
<keyword evidence="4" id="KW-0067">ATP-binding</keyword>
<evidence type="ECO:0000256" key="2">
    <source>
        <dbReference type="ARBA" id="ARBA00022801"/>
    </source>
</evidence>
<keyword evidence="2" id="KW-0378">Hydrolase</keyword>
<dbReference type="Pfam" id="PF13361">
    <property type="entry name" value="UvrD_C"/>
    <property type="match status" value="1"/>
</dbReference>
<dbReference type="Pfam" id="PF13245">
    <property type="entry name" value="AAA_19"/>
    <property type="match status" value="1"/>
</dbReference>